<sequence length="59" mass="6657">MKVLAVIGLSFLALAFLIAPYYFAFTREWGLRRGSWYWLAWATAAVCTGHLALTVALYD</sequence>
<keyword evidence="1" id="KW-0472">Membrane</keyword>
<keyword evidence="1" id="KW-0812">Transmembrane</keyword>
<organism evidence="2 3">
    <name type="scientific">Rothia mucilaginosa</name>
    <dbReference type="NCBI Taxonomy" id="43675"/>
    <lineage>
        <taxon>Bacteria</taxon>
        <taxon>Bacillati</taxon>
        <taxon>Actinomycetota</taxon>
        <taxon>Actinomycetes</taxon>
        <taxon>Micrococcales</taxon>
        <taxon>Micrococcaceae</taxon>
        <taxon>Rothia</taxon>
    </lineage>
</organism>
<protein>
    <submittedName>
        <fullName evidence="2">Uncharacterized protein</fullName>
    </submittedName>
</protein>
<gene>
    <name evidence="2" type="ORF">HXO61_09225</name>
</gene>
<keyword evidence="1" id="KW-1133">Transmembrane helix</keyword>
<proteinExistence type="predicted"/>
<dbReference type="Proteomes" id="UP000770330">
    <property type="component" value="Unassembled WGS sequence"/>
</dbReference>
<name>A0A930L3J4_9MICC</name>
<feature type="transmembrane region" description="Helical" evidence="1">
    <location>
        <begin position="6"/>
        <end position="24"/>
    </location>
</feature>
<reference evidence="2" key="1">
    <citation type="submission" date="2020-04" db="EMBL/GenBank/DDBJ databases">
        <title>Deep metagenomics examines the oral microbiome during advanced dental caries in children, revealing novel taxa and co-occurrences with host molecules.</title>
        <authorList>
            <person name="Baker J.L."/>
            <person name="Morton J.T."/>
            <person name="Dinis M."/>
            <person name="Alvarez R."/>
            <person name="Tran N.C."/>
            <person name="Knight R."/>
            <person name="Edlund A."/>
        </authorList>
    </citation>
    <scope>NUCLEOTIDE SEQUENCE</scope>
    <source>
        <strain evidence="2">JCVI_39_bin.18</strain>
    </source>
</reference>
<evidence type="ECO:0000256" key="1">
    <source>
        <dbReference type="SAM" id="Phobius"/>
    </source>
</evidence>
<evidence type="ECO:0000313" key="3">
    <source>
        <dbReference type="Proteomes" id="UP000770330"/>
    </source>
</evidence>
<dbReference type="AlphaFoldDB" id="A0A930L3J4"/>
<feature type="transmembrane region" description="Helical" evidence="1">
    <location>
        <begin position="36"/>
        <end position="58"/>
    </location>
</feature>
<dbReference type="EMBL" id="JABZXO010000033">
    <property type="protein sequence ID" value="MBF1658091.1"/>
    <property type="molecule type" value="Genomic_DNA"/>
</dbReference>
<evidence type="ECO:0000313" key="2">
    <source>
        <dbReference type="EMBL" id="MBF1658091.1"/>
    </source>
</evidence>
<dbReference type="RefSeq" id="WP_303945748.1">
    <property type="nucleotide sequence ID" value="NZ_JABZXO010000033.1"/>
</dbReference>
<comment type="caution">
    <text evidence="2">The sequence shown here is derived from an EMBL/GenBank/DDBJ whole genome shotgun (WGS) entry which is preliminary data.</text>
</comment>
<accession>A0A930L3J4</accession>